<keyword evidence="2 7" id="KW-0812">Transmembrane</keyword>
<dbReference type="OMA" id="ITSTWFF"/>
<evidence type="ECO:0000256" key="3">
    <source>
        <dbReference type="ARBA" id="ARBA00022989"/>
    </source>
</evidence>
<dbReference type="Pfam" id="PF08395">
    <property type="entry name" value="7tm_7"/>
    <property type="match status" value="1"/>
</dbReference>
<evidence type="ECO:0000256" key="7">
    <source>
        <dbReference type="SAM" id="Phobius"/>
    </source>
</evidence>
<comment type="caution">
    <text evidence="8">The sequence shown here is derived from an EMBL/GenBank/DDBJ whole genome shotgun (WGS) entry which is preliminary data.</text>
</comment>
<dbReference type="EMBL" id="RCHS01004337">
    <property type="protein sequence ID" value="RMX35972.1"/>
    <property type="molecule type" value="Genomic_DNA"/>
</dbReference>
<feature type="transmembrane region" description="Helical" evidence="7">
    <location>
        <begin position="192"/>
        <end position="211"/>
    </location>
</feature>
<feature type="transmembrane region" description="Helical" evidence="7">
    <location>
        <begin position="104"/>
        <end position="124"/>
    </location>
</feature>
<name>A0A3M6T4U8_POCDA</name>
<feature type="transmembrane region" description="Helical" evidence="7">
    <location>
        <begin position="308"/>
        <end position="330"/>
    </location>
</feature>
<feature type="transmembrane region" description="Helical" evidence="7">
    <location>
        <begin position="342"/>
        <end position="361"/>
    </location>
</feature>
<reference evidence="8 9" key="1">
    <citation type="journal article" date="2018" name="Sci. Rep.">
        <title>Comparative analysis of the Pocillopora damicornis genome highlights role of immune system in coral evolution.</title>
        <authorList>
            <person name="Cunning R."/>
            <person name="Bay R.A."/>
            <person name="Gillette P."/>
            <person name="Baker A.C."/>
            <person name="Traylor-Knowles N."/>
        </authorList>
    </citation>
    <scope>NUCLEOTIDE SEQUENCE [LARGE SCALE GENOMIC DNA]</scope>
    <source>
        <strain evidence="8">RSMAS</strain>
        <tissue evidence="8">Whole animal</tissue>
    </source>
</reference>
<evidence type="ECO:0000313" key="9">
    <source>
        <dbReference type="Proteomes" id="UP000275408"/>
    </source>
</evidence>
<proteinExistence type="predicted"/>
<dbReference type="GO" id="GO:0050909">
    <property type="term" value="P:sensory perception of taste"/>
    <property type="evidence" value="ECO:0007669"/>
    <property type="project" value="InterPro"/>
</dbReference>
<evidence type="ECO:0000256" key="1">
    <source>
        <dbReference type="ARBA" id="ARBA00004141"/>
    </source>
</evidence>
<keyword evidence="3 7" id="KW-1133">Transmembrane helix</keyword>
<dbReference type="PANTHER" id="PTHR21421">
    <property type="entry name" value="GUSTATORY RECEPTOR"/>
    <property type="match status" value="1"/>
</dbReference>
<feature type="transmembrane region" description="Helical" evidence="7">
    <location>
        <begin position="231"/>
        <end position="264"/>
    </location>
</feature>
<evidence type="ECO:0008006" key="10">
    <source>
        <dbReference type="Google" id="ProtNLM"/>
    </source>
</evidence>
<keyword evidence="5" id="KW-0675">Receptor</keyword>
<dbReference type="Proteomes" id="UP000275408">
    <property type="component" value="Unassembled WGS sequence"/>
</dbReference>
<sequence>MSFQPNGVEFLDVSIEADFNKPHSPRINLKDMDKMSNGGKDEANQSTKKELSAIKKICMIAKLQCIFLPMKLFGLYFQDVRGTCSGEFVAYGGKSAFLMRSYQFVVIAILWMNFGKTLASFWVGNNLGTMILPAFLWFLQTALQASICFFTMNLRSRKSALKSLLLYWNSQPNFHELVVESYMIKCVKRTTMVAYLLMLMNTVLYGLILFSSESLIPVAQAMVSPLPVTSIAAKIFFFIVAIYSSAAWLMPFAIFSAVCLTLIHQCRRLRKTLRLTASASEVRRVKILRGQHSSLCGSVRKVDNLFKFLTLVVYVTNIPLLCFLFYNLIFVKTDNVLTKVTLSFWFIIVACIMIGVSFLGAQLNSWIHSFTEVVQKVQISNVDLDTHTELMLFLAKLGGDPVAITAGGLVPITKPLIVTVTGVVITYFALLYELR</sequence>
<dbReference type="PANTHER" id="PTHR21421:SF29">
    <property type="entry name" value="GUSTATORY RECEPTOR 5A FOR TREHALOSE-RELATED"/>
    <property type="match status" value="1"/>
</dbReference>
<evidence type="ECO:0000256" key="6">
    <source>
        <dbReference type="SAM" id="MobiDB-lite"/>
    </source>
</evidence>
<dbReference type="STRING" id="46731.A0A3M6T4U8"/>
<organism evidence="8 9">
    <name type="scientific">Pocillopora damicornis</name>
    <name type="common">Cauliflower coral</name>
    <name type="synonym">Millepora damicornis</name>
    <dbReference type="NCBI Taxonomy" id="46731"/>
    <lineage>
        <taxon>Eukaryota</taxon>
        <taxon>Metazoa</taxon>
        <taxon>Cnidaria</taxon>
        <taxon>Anthozoa</taxon>
        <taxon>Hexacorallia</taxon>
        <taxon>Scleractinia</taxon>
        <taxon>Astrocoeniina</taxon>
        <taxon>Pocilloporidae</taxon>
        <taxon>Pocillopora</taxon>
    </lineage>
</organism>
<evidence type="ECO:0000256" key="5">
    <source>
        <dbReference type="ARBA" id="ARBA00023170"/>
    </source>
</evidence>
<comment type="subcellular location">
    <subcellularLocation>
        <location evidence="1">Membrane</location>
        <topology evidence="1">Multi-pass membrane protein</topology>
    </subcellularLocation>
</comment>
<dbReference type="GO" id="GO:0051606">
    <property type="term" value="P:detection of stimulus"/>
    <property type="evidence" value="ECO:0007669"/>
    <property type="project" value="UniProtKB-ARBA"/>
</dbReference>
<evidence type="ECO:0000256" key="4">
    <source>
        <dbReference type="ARBA" id="ARBA00023136"/>
    </source>
</evidence>
<evidence type="ECO:0000256" key="2">
    <source>
        <dbReference type="ARBA" id="ARBA00022692"/>
    </source>
</evidence>
<dbReference type="AlphaFoldDB" id="A0A3M6T4U8"/>
<dbReference type="GO" id="GO:0016020">
    <property type="term" value="C:membrane"/>
    <property type="evidence" value="ECO:0007669"/>
    <property type="project" value="UniProtKB-SubCell"/>
</dbReference>
<feature type="compositionally biased region" description="Basic and acidic residues" evidence="6">
    <location>
        <begin position="28"/>
        <end position="44"/>
    </location>
</feature>
<protein>
    <recommendedName>
        <fullName evidence="10">Gustatory receptor</fullName>
    </recommendedName>
</protein>
<dbReference type="GO" id="GO:0038023">
    <property type="term" value="F:signaling receptor activity"/>
    <property type="evidence" value="ECO:0007669"/>
    <property type="project" value="UniProtKB-ARBA"/>
</dbReference>
<feature type="region of interest" description="Disordered" evidence="6">
    <location>
        <begin position="24"/>
        <end position="44"/>
    </location>
</feature>
<feature type="transmembrane region" description="Helical" evidence="7">
    <location>
        <begin position="130"/>
        <end position="152"/>
    </location>
</feature>
<dbReference type="OrthoDB" id="6478931at2759"/>
<accession>A0A3M6T4U8</accession>
<dbReference type="InterPro" id="IPR013604">
    <property type="entry name" value="7TM_chemorcpt"/>
</dbReference>
<feature type="transmembrane region" description="Helical" evidence="7">
    <location>
        <begin position="416"/>
        <end position="434"/>
    </location>
</feature>
<gene>
    <name evidence="8" type="ORF">pdam_00005230</name>
</gene>
<keyword evidence="4 7" id="KW-0472">Membrane</keyword>
<keyword evidence="9" id="KW-1185">Reference proteome</keyword>
<evidence type="ECO:0000313" key="8">
    <source>
        <dbReference type="EMBL" id="RMX35972.1"/>
    </source>
</evidence>